<evidence type="ECO:0000313" key="7">
    <source>
        <dbReference type="Proteomes" id="UP000198312"/>
    </source>
</evidence>
<dbReference type="PIRSF" id="PIRSF005690">
    <property type="entry name" value="GerBA"/>
    <property type="match status" value="1"/>
</dbReference>
<dbReference type="KEGG" id="vil:CFK37_02820"/>
<gene>
    <name evidence="6" type="ORF">CFK37_02820</name>
</gene>
<evidence type="ECO:0000256" key="4">
    <source>
        <dbReference type="PIRNR" id="PIRNR005690"/>
    </source>
</evidence>
<comment type="subcellular location">
    <subcellularLocation>
        <location evidence="4">Cell membrane</location>
    </subcellularLocation>
    <subcellularLocation>
        <location evidence="1">Membrane</location>
        <topology evidence="1">Multi-pass membrane protein</topology>
    </subcellularLocation>
</comment>
<evidence type="ECO:0000256" key="3">
    <source>
        <dbReference type="ARBA" id="ARBA00023136"/>
    </source>
</evidence>
<keyword evidence="5" id="KW-1133">Transmembrane helix</keyword>
<dbReference type="Proteomes" id="UP000198312">
    <property type="component" value="Chromosome"/>
</dbReference>
<accession>A0A220TZI5</accession>
<dbReference type="Pfam" id="PF03323">
    <property type="entry name" value="GerA"/>
    <property type="match status" value="1"/>
</dbReference>
<organism evidence="6 7">
    <name type="scientific">Virgibacillus phasianinus</name>
    <dbReference type="NCBI Taxonomy" id="2017483"/>
    <lineage>
        <taxon>Bacteria</taxon>
        <taxon>Bacillati</taxon>
        <taxon>Bacillota</taxon>
        <taxon>Bacilli</taxon>
        <taxon>Bacillales</taxon>
        <taxon>Bacillaceae</taxon>
        <taxon>Virgibacillus</taxon>
    </lineage>
</organism>
<feature type="transmembrane region" description="Helical" evidence="5">
    <location>
        <begin position="432"/>
        <end position="452"/>
    </location>
</feature>
<keyword evidence="7" id="KW-1185">Reference proteome</keyword>
<protein>
    <submittedName>
        <fullName evidence="6">Spore germination protein</fullName>
    </submittedName>
</protein>
<dbReference type="GO" id="GO:0009847">
    <property type="term" value="P:spore germination"/>
    <property type="evidence" value="ECO:0007669"/>
    <property type="project" value="UniProtKB-UniRule"/>
</dbReference>
<evidence type="ECO:0000256" key="5">
    <source>
        <dbReference type="SAM" id="Phobius"/>
    </source>
</evidence>
<dbReference type="RefSeq" id="WP_089060476.1">
    <property type="nucleotide sequence ID" value="NZ_CP022315.1"/>
</dbReference>
<dbReference type="PANTHER" id="PTHR22550:SF5">
    <property type="entry name" value="LEUCINE ZIPPER PROTEIN 4"/>
    <property type="match status" value="1"/>
</dbReference>
<comment type="similarity">
    <text evidence="2 4">Belongs to the GerABKA family.</text>
</comment>
<dbReference type="OrthoDB" id="9772630at2"/>
<keyword evidence="5" id="KW-0812">Transmembrane</keyword>
<feature type="transmembrane region" description="Helical" evidence="5">
    <location>
        <begin position="398"/>
        <end position="420"/>
    </location>
</feature>
<reference evidence="6 7" key="1">
    <citation type="submission" date="2017-07" db="EMBL/GenBank/DDBJ databases">
        <title>Virgibacillus sp. LM2416.</title>
        <authorList>
            <person name="Tak E.J."/>
            <person name="Bae J.-W."/>
        </authorList>
    </citation>
    <scope>NUCLEOTIDE SEQUENCE [LARGE SCALE GENOMIC DNA]</scope>
    <source>
        <strain evidence="6 7">LM2416</strain>
    </source>
</reference>
<dbReference type="AlphaFoldDB" id="A0A220TZI5"/>
<evidence type="ECO:0000256" key="2">
    <source>
        <dbReference type="ARBA" id="ARBA00005278"/>
    </source>
</evidence>
<name>A0A220TZI5_9BACI</name>
<proteinExistence type="inferred from homology"/>
<dbReference type="GO" id="GO:0005886">
    <property type="term" value="C:plasma membrane"/>
    <property type="evidence" value="ECO:0007669"/>
    <property type="project" value="UniProtKB-SubCell"/>
</dbReference>
<dbReference type="InterPro" id="IPR004995">
    <property type="entry name" value="Spore_Ger"/>
</dbReference>
<dbReference type="PANTHER" id="PTHR22550">
    <property type="entry name" value="SPORE GERMINATION PROTEIN"/>
    <property type="match status" value="1"/>
</dbReference>
<evidence type="ECO:0000256" key="1">
    <source>
        <dbReference type="ARBA" id="ARBA00004141"/>
    </source>
</evidence>
<dbReference type="EMBL" id="CP022315">
    <property type="protein sequence ID" value="ASK61199.1"/>
    <property type="molecule type" value="Genomic_DNA"/>
</dbReference>
<evidence type="ECO:0000313" key="6">
    <source>
        <dbReference type="EMBL" id="ASK61199.1"/>
    </source>
</evidence>
<feature type="transmembrane region" description="Helical" evidence="5">
    <location>
        <begin position="306"/>
        <end position="328"/>
    </location>
</feature>
<keyword evidence="3 4" id="KW-0472">Membrane</keyword>
<dbReference type="InterPro" id="IPR050768">
    <property type="entry name" value="UPF0353/GerABKA_families"/>
</dbReference>
<sequence length="511" mass="57348">MRRKKKKKAENEQEDFSIELVKELDKNLDNLKQMLEEPNDLVIRKFVVRGTAHHCAVVYIDGLVNTELIHNNIVKNVQIVNERKELPSQPEKLFEEIYWEIISASAIEKAKTLDDISKSLLYGDTIFYLDGVDQVMIMDTKGWESRAIEEPVSESVIRGPRSGFVENIRTNMMLVRRNIQDPNLRFKTRYVGRRSKKVLVFAYLDGVAHPDLIKEVNRRLDSIDMDDAPESGYVEQWIEDSFLSPFPQLSNTERPDATASAITQGKVAIMLDGTPFVLLAPFTLGNAFQSPEDYYERWTIGSLLRALRYLAAFIAMFVPALYIALVSYHQGMIPSKLAFSIAATRDGVPFPPFVEAILMAITMELLREAGARLPTTIGQTIGIVGGLVIGDAAVKAGIVSPVMVVVVALTAIASFTLPAYSVAISFRLVRFVFMFAAALLGLYGIILIYIMINIHIVNLKSMGVPYSSPFAPTFFRDWMDLVFRAPIPLLTKRPEYLKPNDSISADKGDKK</sequence>